<organism evidence="2 3">
    <name type="scientific">Daphnia magna</name>
    <dbReference type="NCBI Taxonomy" id="35525"/>
    <lineage>
        <taxon>Eukaryota</taxon>
        <taxon>Metazoa</taxon>
        <taxon>Ecdysozoa</taxon>
        <taxon>Arthropoda</taxon>
        <taxon>Crustacea</taxon>
        <taxon>Branchiopoda</taxon>
        <taxon>Diplostraca</taxon>
        <taxon>Cladocera</taxon>
        <taxon>Anomopoda</taxon>
        <taxon>Daphniidae</taxon>
        <taxon>Daphnia</taxon>
    </lineage>
</organism>
<dbReference type="AlphaFoldDB" id="A0A162CWQ9"/>
<evidence type="ECO:0000313" key="3">
    <source>
        <dbReference type="Proteomes" id="UP000076858"/>
    </source>
</evidence>
<dbReference type="Proteomes" id="UP000076858">
    <property type="component" value="Unassembled WGS sequence"/>
</dbReference>
<gene>
    <name evidence="2" type="ORF">APZ42_010721</name>
</gene>
<evidence type="ECO:0000256" key="1">
    <source>
        <dbReference type="SAM" id="Phobius"/>
    </source>
</evidence>
<proteinExistence type="predicted"/>
<reference evidence="2 3" key="1">
    <citation type="submission" date="2016-03" db="EMBL/GenBank/DDBJ databases">
        <title>EvidentialGene: Evidence-directed Construction of Genes on Genomes.</title>
        <authorList>
            <person name="Gilbert D.G."/>
            <person name="Choi J.-H."/>
            <person name="Mockaitis K."/>
            <person name="Colbourne J."/>
            <person name="Pfrender M."/>
        </authorList>
    </citation>
    <scope>NUCLEOTIDE SEQUENCE [LARGE SCALE GENOMIC DNA]</scope>
    <source>
        <strain evidence="2 3">Xinb3</strain>
        <tissue evidence="2">Complete organism</tissue>
    </source>
</reference>
<feature type="transmembrane region" description="Helical" evidence="1">
    <location>
        <begin position="23"/>
        <end position="47"/>
    </location>
</feature>
<keyword evidence="1" id="KW-0472">Membrane</keyword>
<keyword evidence="3" id="KW-1185">Reference proteome</keyword>
<keyword evidence="1" id="KW-0812">Transmembrane</keyword>
<keyword evidence="1" id="KW-1133">Transmembrane helix</keyword>
<accession>A0A162CWQ9</accession>
<dbReference type="EMBL" id="LRGB01028508">
    <property type="protein sequence ID" value="KZR95524.1"/>
    <property type="molecule type" value="Genomic_DNA"/>
</dbReference>
<protein>
    <submittedName>
        <fullName evidence="2">Uncharacterized protein</fullName>
    </submittedName>
</protein>
<name>A0A162CWQ9_9CRUS</name>
<sequence>MPAYTDGMSLCPAATTQSWSGSFTRYCMCISIGACTFAAVIPIATLLKITNNSTLIL</sequence>
<evidence type="ECO:0000313" key="2">
    <source>
        <dbReference type="EMBL" id="KZR95524.1"/>
    </source>
</evidence>
<comment type="caution">
    <text evidence="2">The sequence shown here is derived from an EMBL/GenBank/DDBJ whole genome shotgun (WGS) entry which is preliminary data.</text>
</comment>